<proteinExistence type="predicted"/>
<evidence type="ECO:0000256" key="1">
    <source>
        <dbReference type="SAM" id="MobiDB-lite"/>
    </source>
</evidence>
<reference evidence="2" key="1">
    <citation type="submission" date="2015-12" db="EMBL/GenBank/DDBJ databases">
        <title>Update maize B73 reference genome by single molecule sequencing technologies.</title>
        <authorList>
            <consortium name="Maize Genome Sequencing Project"/>
            <person name="Ware D."/>
        </authorList>
    </citation>
    <scope>NUCLEOTIDE SEQUENCE</scope>
    <source>
        <tissue evidence="2">Seedling</tissue>
    </source>
</reference>
<accession>A0A1D6GVS6</accession>
<gene>
    <name evidence="2" type="ORF">ZEAMMB73_Zm00001d014724</name>
</gene>
<dbReference type="EMBL" id="CM000781">
    <property type="protein sequence ID" value="AQK66992.1"/>
    <property type="molecule type" value="Genomic_DNA"/>
</dbReference>
<evidence type="ECO:0000313" key="2">
    <source>
        <dbReference type="EMBL" id="AQK66992.1"/>
    </source>
</evidence>
<feature type="region of interest" description="Disordered" evidence="1">
    <location>
        <begin position="58"/>
        <end position="93"/>
    </location>
</feature>
<feature type="region of interest" description="Disordered" evidence="1">
    <location>
        <begin position="165"/>
        <end position="201"/>
    </location>
</feature>
<sequence length="201" mass="21806">MAAATACSPARMILPGARACTSNGPRCSAVPATGSMAGHWVRRRRLNATTLPPRQFVTARQKTRASLPPGRGEEGGVASLSGPRLGPLLPSSLSTLREGRRGGYLGAREGIGSRRSARRGELYTGGVDRAEEWIAVDRDGRARPWIAARSRWVREWITPMEKGVNRAEEEKGVDRAESGSRTFHPWPQAEPCASKNCGRLH</sequence>
<feature type="compositionally biased region" description="Basic and acidic residues" evidence="1">
    <location>
        <begin position="165"/>
        <end position="178"/>
    </location>
</feature>
<feature type="compositionally biased region" description="Low complexity" evidence="1">
    <location>
        <begin position="79"/>
        <end position="93"/>
    </location>
</feature>
<dbReference type="InParanoid" id="A0A1D6GVS6"/>
<name>A0A1D6GVS6_MAIZE</name>
<protein>
    <submittedName>
        <fullName evidence="2">Uncharacterized protein</fullName>
    </submittedName>
</protein>
<dbReference type="AlphaFoldDB" id="A0A1D6GVS6"/>
<dbReference type="SMR" id="A0A1D6GVS6"/>
<organism evidence="2">
    <name type="scientific">Zea mays</name>
    <name type="common">Maize</name>
    <dbReference type="NCBI Taxonomy" id="4577"/>
    <lineage>
        <taxon>Eukaryota</taxon>
        <taxon>Viridiplantae</taxon>
        <taxon>Streptophyta</taxon>
        <taxon>Embryophyta</taxon>
        <taxon>Tracheophyta</taxon>
        <taxon>Spermatophyta</taxon>
        <taxon>Magnoliopsida</taxon>
        <taxon>Liliopsida</taxon>
        <taxon>Poales</taxon>
        <taxon>Poaceae</taxon>
        <taxon>PACMAD clade</taxon>
        <taxon>Panicoideae</taxon>
        <taxon>Andropogonodae</taxon>
        <taxon>Andropogoneae</taxon>
        <taxon>Tripsacinae</taxon>
        <taxon>Zea</taxon>
    </lineage>
</organism>